<feature type="compositionally biased region" description="Polar residues" evidence="1">
    <location>
        <begin position="534"/>
        <end position="548"/>
    </location>
</feature>
<organism evidence="2 3">
    <name type="scientific">Diplocarpon rosae</name>
    <dbReference type="NCBI Taxonomy" id="946125"/>
    <lineage>
        <taxon>Eukaryota</taxon>
        <taxon>Fungi</taxon>
        <taxon>Dikarya</taxon>
        <taxon>Ascomycota</taxon>
        <taxon>Pezizomycotina</taxon>
        <taxon>Leotiomycetes</taxon>
        <taxon>Helotiales</taxon>
        <taxon>Drepanopezizaceae</taxon>
        <taxon>Diplocarpon</taxon>
    </lineage>
</organism>
<protein>
    <submittedName>
        <fullName evidence="2">Uncharacterized protein</fullName>
    </submittedName>
</protein>
<feature type="region of interest" description="Disordered" evidence="1">
    <location>
        <begin position="387"/>
        <end position="762"/>
    </location>
</feature>
<feature type="region of interest" description="Disordered" evidence="1">
    <location>
        <begin position="1503"/>
        <end position="1522"/>
    </location>
</feature>
<feature type="compositionally biased region" description="Basic and acidic residues" evidence="1">
    <location>
        <begin position="1818"/>
        <end position="1831"/>
    </location>
</feature>
<feature type="compositionally biased region" description="Basic and acidic residues" evidence="1">
    <location>
        <begin position="916"/>
        <end position="925"/>
    </location>
</feature>
<feature type="compositionally biased region" description="Basic and acidic residues" evidence="1">
    <location>
        <begin position="1356"/>
        <end position="1368"/>
    </location>
</feature>
<dbReference type="Proteomes" id="UP001285354">
    <property type="component" value="Unassembled WGS sequence"/>
</dbReference>
<feature type="compositionally biased region" description="Polar residues" evidence="1">
    <location>
        <begin position="484"/>
        <end position="497"/>
    </location>
</feature>
<name>A0AAD9WBR2_9HELO</name>
<feature type="compositionally biased region" description="Low complexity" evidence="1">
    <location>
        <begin position="571"/>
        <end position="584"/>
    </location>
</feature>
<feature type="compositionally biased region" description="Polar residues" evidence="1">
    <location>
        <begin position="1736"/>
        <end position="1748"/>
    </location>
</feature>
<feature type="compositionally biased region" description="Polar residues" evidence="1">
    <location>
        <begin position="1235"/>
        <end position="1250"/>
    </location>
</feature>
<feature type="region of interest" description="Disordered" evidence="1">
    <location>
        <begin position="199"/>
        <end position="283"/>
    </location>
</feature>
<feature type="compositionally biased region" description="Pro residues" evidence="1">
    <location>
        <begin position="2089"/>
        <end position="2098"/>
    </location>
</feature>
<feature type="compositionally biased region" description="Basic and acidic residues" evidence="1">
    <location>
        <begin position="102"/>
        <end position="123"/>
    </location>
</feature>
<reference evidence="2" key="1">
    <citation type="submission" date="2023-06" db="EMBL/GenBank/DDBJ databases">
        <title>Draft genome of Marssonina rosae.</title>
        <authorList>
            <person name="Cheng Q."/>
        </authorList>
    </citation>
    <scope>NUCLEOTIDE SEQUENCE</scope>
    <source>
        <strain evidence="2">R4</strain>
    </source>
</reference>
<feature type="compositionally biased region" description="Basic and acidic residues" evidence="1">
    <location>
        <begin position="1078"/>
        <end position="1089"/>
    </location>
</feature>
<evidence type="ECO:0000256" key="1">
    <source>
        <dbReference type="SAM" id="MobiDB-lite"/>
    </source>
</evidence>
<feature type="compositionally biased region" description="Polar residues" evidence="1">
    <location>
        <begin position="750"/>
        <end position="760"/>
    </location>
</feature>
<feature type="compositionally biased region" description="Polar residues" evidence="1">
    <location>
        <begin position="1131"/>
        <end position="1141"/>
    </location>
</feature>
<feature type="compositionally biased region" description="Polar residues" evidence="1">
    <location>
        <begin position="258"/>
        <end position="274"/>
    </location>
</feature>
<feature type="compositionally biased region" description="Acidic residues" evidence="1">
    <location>
        <begin position="817"/>
        <end position="831"/>
    </location>
</feature>
<feature type="compositionally biased region" description="Polar residues" evidence="1">
    <location>
        <begin position="217"/>
        <end position="236"/>
    </location>
</feature>
<feature type="compositionally biased region" description="Polar residues" evidence="1">
    <location>
        <begin position="894"/>
        <end position="903"/>
    </location>
</feature>
<feature type="compositionally biased region" description="Basic and acidic residues" evidence="1">
    <location>
        <begin position="132"/>
        <end position="143"/>
    </location>
</feature>
<evidence type="ECO:0000313" key="2">
    <source>
        <dbReference type="EMBL" id="KAK2623521.1"/>
    </source>
</evidence>
<feature type="compositionally biased region" description="Polar residues" evidence="1">
    <location>
        <begin position="972"/>
        <end position="982"/>
    </location>
</feature>
<feature type="region of interest" description="Disordered" evidence="1">
    <location>
        <begin position="816"/>
        <end position="989"/>
    </location>
</feature>
<feature type="region of interest" description="Disordered" evidence="1">
    <location>
        <begin position="1024"/>
        <end position="1251"/>
    </location>
</feature>
<feature type="compositionally biased region" description="Basic and acidic residues" evidence="1">
    <location>
        <begin position="1177"/>
        <end position="1197"/>
    </location>
</feature>
<feature type="compositionally biased region" description="Polar residues" evidence="1">
    <location>
        <begin position="1707"/>
        <end position="1728"/>
    </location>
</feature>
<feature type="compositionally biased region" description="Acidic residues" evidence="1">
    <location>
        <begin position="1782"/>
        <end position="1792"/>
    </location>
</feature>
<dbReference type="EMBL" id="JAUBYV010000013">
    <property type="protein sequence ID" value="KAK2623521.1"/>
    <property type="molecule type" value="Genomic_DNA"/>
</dbReference>
<feature type="compositionally biased region" description="Polar residues" evidence="1">
    <location>
        <begin position="1656"/>
        <end position="1666"/>
    </location>
</feature>
<feature type="compositionally biased region" description="Basic and acidic residues" evidence="1">
    <location>
        <begin position="2019"/>
        <end position="2066"/>
    </location>
</feature>
<feature type="compositionally biased region" description="Basic and acidic residues" evidence="1">
    <location>
        <begin position="456"/>
        <end position="465"/>
    </location>
</feature>
<feature type="region of interest" description="Disordered" evidence="1">
    <location>
        <begin position="102"/>
        <end position="149"/>
    </location>
</feature>
<feature type="region of interest" description="Disordered" evidence="1">
    <location>
        <begin position="1527"/>
        <end position="1596"/>
    </location>
</feature>
<feature type="region of interest" description="Disordered" evidence="1">
    <location>
        <begin position="1356"/>
        <end position="1414"/>
    </location>
</feature>
<comment type="caution">
    <text evidence="2">The sequence shown here is derived from an EMBL/GenBank/DDBJ whole genome shotgun (WGS) entry which is preliminary data.</text>
</comment>
<proteinExistence type="predicted"/>
<keyword evidence="3" id="KW-1185">Reference proteome</keyword>
<feature type="compositionally biased region" description="Low complexity" evidence="1">
    <location>
        <begin position="1899"/>
        <end position="1915"/>
    </location>
</feature>
<feature type="compositionally biased region" description="Acidic residues" evidence="1">
    <location>
        <begin position="1510"/>
        <end position="1521"/>
    </location>
</feature>
<sequence length="2150" mass="232858">MADQTSSTVTALVSKLHANIDSIHACIASLSDTAKHDAELERLSDKRETKLAVLHATYRASLTELITRREKERRDIEDRRQKDKEDLEAERKRELEDLMERRRREDEDREQQFRKEETAREEVQKEEDEQMQSEREKKEKELTEDVEVEMERLEDEIERIVEEGKVRLRGLDEERKNINADIEKALSAPITIPSIQFRSRAKAANQTGKDEEGSANRRFTWNETSASSSREQNESQPLLALGRRKSQGAETEQADAISDTQVRESMQNISSSTLAAPDGERQFAGFEDEQFKALYHAGNESAASKFASTAEDGRSEGIDKVEDSEATLAQDPGKNAHLGFEMACEGRLATSNHETGSQGDAMEMPQIKAILDGSSGSGTTVTVERLDESKDEATGEAASELSGVKAEVEPQDLILTSPDAREKFNDEDESFEEKRGQSETGSLTERASDGAQDVSIDEHERDMARLDLQIDTGDTEKSVLIESSAVSPPWDNTATNEGENRPLETDENQELDLAALGTLNAEHGNDIKQDVATLRQTSSTPDISTESPAQAKGDPEGQLVGSGDEEMASEAPVPVAALALDAAVGTKSEDELRTNDTEQQTKPVAREDLPTTGILGGKPGLEDIFDRVNTASESSSVPDGEIHQVETPSETVLDKDETPSTGHDYGEPNSSVESKEFQIHFTDALDGNDREEADPSSDLKSLAKDASSPETEHTAHRAINCKAQAAADSQNPASRSRSSSAETEPDPDLTSPSQSTNMCRPSSRIIYMRHSRLLSTDSVQSIQSEEEIFLSNASRVRASKSIEDLYPELQLRNLDAALEEGDEGPDVDQSWEIDGGGSVETIMSQSGNIKSVDDSGSAGDGDSHHEEPEGMSEPSRSHDIQQHMASAESRPDSSETSEPSSILHNEVSDDSFALEASHDNAEDHQLASYAEARALEELSTGSPEQMGQVLEIEPQEQESITKSNHSIEEDQTPTLGLSNGHSQADDTVDDNSEHIVLEADGGMEICTIEPESIESAIQGASNLPEAVGDEVSSSTQAVQVHGAEMLLPSGEEGSTDTSVTLGSLDSREVANFDAPKSSIKDLVPDEGKAGHSSGEVAPFERSNLHPANGAEHSPESKPPQAVEEERKESSGTKQQDSASSLEQDESPESVGECEMVQGDNSRESEHPVQDTSKAIGSRKDAKSEIQVEKSMPERVDEQNITAPPPMQTPIQDLEDVPTDLGFPTVKAHHAKPSVDSDSASSQHQLESVTPETEFASVFATPLFSTPIRSSDSLIMDELESQNDMMPIDGTSCRSYFEQQPSAAASNVLAHFSDEGTGSAKLPELRVQDKSFVTIAEDHSDSFKDLNTLVEKHSVSLGRTPDEVEEKGKGHVSWPLPAAGTLAVDTPRRQASPSTQDSQQNHENSIDDNHTTCAGPVDMEHLEASAQSSKSMNDSEPRTETPWRDTWITVEQGQIKPAAQQLTASEAWPLQEAHRQVHFHEVEVHAGEEHVAQQAVSETAFDCENAPGTDSEGEWSGDNEYEQEVRTLETQRNIGSLRPRLGAESGNDHGRPRSWLGRHPESSKSILATENSFDENAHSASEDEDEDEEGSASSPGDIADQYFEQIETPLEVVPEHEPLNYFNDTYIAHRSSGLLANIVDTIRSDIPAVKKLQVSESAEYNNGQESASRARAVSFEDPEPGHAQNLTPQNESLRSRSHTADTVPSFASYAQSDSIPTTPSDTDSNSFIQDTRGEPAIQTSWPGSDIDSSPPQPPRYEPSKEAGFGPSLASAYPGYTSPKPSMEDLEGIEEGDDLFPRGTKQAWPMSNAGFNPMGTESGLEAHRAQFSPERKNTFGVSSSNDPTDVAIKNPPGPSTPNPANSPDSKASHHLKSSSPSSTQAPSTPRKIPTTPPRLPLHKFATSPLTTSRPRSASPTSQISPFPVSLSPGHSQGSISPGALFAKRREVFEAASPQGSPGLAPSPITALSATRGPVRRPGGSRTSSLCLSERAERGVGEPLVLGSSITSVKGFKDVGNNGDGKQSHQKEDLVSEAGDHGKIEEGGKEDGKEERKEEEKKEEERKKTKAGEGMEEEEGEGEFMLRSLDGDDKPPSPVFAPPIPKFGEQTGSANALRDEEEDLLVGRKRGSGFLGGLSRFVGGGERGGVKEPLLGE</sequence>
<evidence type="ECO:0000313" key="3">
    <source>
        <dbReference type="Proteomes" id="UP001285354"/>
    </source>
</evidence>
<feature type="compositionally biased region" description="Polar residues" evidence="1">
    <location>
        <begin position="1388"/>
        <end position="1402"/>
    </location>
</feature>
<gene>
    <name evidence="2" type="ORF">QTJ16_007075</name>
</gene>
<feature type="compositionally biased region" description="Low complexity" evidence="1">
    <location>
        <begin position="1871"/>
        <end position="1883"/>
    </location>
</feature>
<feature type="compositionally biased region" description="Basic and acidic residues" evidence="1">
    <location>
        <begin position="587"/>
        <end position="596"/>
    </location>
</feature>
<accession>A0AAD9WBR2</accession>
<feature type="region of interest" description="Disordered" evidence="1">
    <location>
        <begin position="1656"/>
        <end position="2109"/>
    </location>
</feature>